<dbReference type="GO" id="GO:0043565">
    <property type="term" value="F:sequence-specific DNA binding"/>
    <property type="evidence" value="ECO:0007669"/>
    <property type="project" value="InterPro"/>
</dbReference>
<evidence type="ECO:0000256" key="3">
    <source>
        <dbReference type="ARBA" id="ARBA00023163"/>
    </source>
</evidence>
<evidence type="ECO:0000313" key="5">
    <source>
        <dbReference type="EMBL" id="SEN69738.1"/>
    </source>
</evidence>
<dbReference type="SUPFAM" id="SSF51182">
    <property type="entry name" value="RmlC-like cupins"/>
    <property type="match status" value="1"/>
</dbReference>
<dbReference type="GO" id="GO:0003700">
    <property type="term" value="F:DNA-binding transcription factor activity"/>
    <property type="evidence" value="ECO:0007669"/>
    <property type="project" value="InterPro"/>
</dbReference>
<dbReference type="EMBL" id="FODE01000013">
    <property type="protein sequence ID" value="SEN69738.1"/>
    <property type="molecule type" value="Genomic_DNA"/>
</dbReference>
<evidence type="ECO:0000313" key="6">
    <source>
        <dbReference type="Proteomes" id="UP000199054"/>
    </source>
</evidence>
<accession>A0A1H8IPZ0</accession>
<dbReference type="InterPro" id="IPR011051">
    <property type="entry name" value="RmlC_Cupin_sf"/>
</dbReference>
<dbReference type="InterPro" id="IPR009057">
    <property type="entry name" value="Homeodomain-like_sf"/>
</dbReference>
<sequence>MSVFSRNDWQDNFPFTRSILRDVSGQTATPRGIGVLARAGINEGGILDGHAQIPATTLTGIDPVPVSTREAAGRDAIRLLPLEGFVWGGASLQPRTRSEHALIWVTDGRLRLDLPRQPGIMQAGDLRWIPAGTAFAATPLQAASGHVLLIRPEQMRDLAPRYQIAASTGRHGPQMLTVLRNLEQAARQGAALTRQLDLLMRVIGEMPPSHPDSAPDLTRSSGAGLVERFEGLAQGAFGPTVTVADLARMLGCGTAALDRAALDHRGKRAVDILNDIRLRQAITLLRETRLSVTQIAADTGFASHAHFARVLCAATGRRPETFRNQPG</sequence>
<keyword evidence="1" id="KW-0805">Transcription regulation</keyword>
<dbReference type="PROSITE" id="PS01124">
    <property type="entry name" value="HTH_ARAC_FAMILY_2"/>
    <property type="match status" value="1"/>
</dbReference>
<dbReference type="STRING" id="34002.SAMN04489859_101361"/>
<protein>
    <submittedName>
        <fullName evidence="5">AraC family transcriptional regulator, transcriptional activator of pobA</fullName>
    </submittedName>
</protein>
<dbReference type="Gene3D" id="1.10.10.60">
    <property type="entry name" value="Homeodomain-like"/>
    <property type="match status" value="1"/>
</dbReference>
<dbReference type="SUPFAM" id="SSF46689">
    <property type="entry name" value="Homeodomain-like"/>
    <property type="match status" value="1"/>
</dbReference>
<dbReference type="InterPro" id="IPR018060">
    <property type="entry name" value="HTH_AraC"/>
</dbReference>
<evidence type="ECO:0000256" key="2">
    <source>
        <dbReference type="ARBA" id="ARBA00023125"/>
    </source>
</evidence>
<evidence type="ECO:0000256" key="1">
    <source>
        <dbReference type="ARBA" id="ARBA00023015"/>
    </source>
</evidence>
<feature type="domain" description="HTH araC/xylS-type" evidence="4">
    <location>
        <begin position="227"/>
        <end position="325"/>
    </location>
</feature>
<dbReference type="SMART" id="SM00342">
    <property type="entry name" value="HTH_ARAC"/>
    <property type="match status" value="1"/>
</dbReference>
<keyword evidence="2" id="KW-0238">DNA-binding</keyword>
<evidence type="ECO:0000259" key="4">
    <source>
        <dbReference type="PROSITE" id="PS01124"/>
    </source>
</evidence>
<name>A0A1H8IPZ0_9RHOB</name>
<organism evidence="5 6">
    <name type="scientific">Paracoccus alcaliphilus</name>
    <dbReference type="NCBI Taxonomy" id="34002"/>
    <lineage>
        <taxon>Bacteria</taxon>
        <taxon>Pseudomonadati</taxon>
        <taxon>Pseudomonadota</taxon>
        <taxon>Alphaproteobacteria</taxon>
        <taxon>Rhodobacterales</taxon>
        <taxon>Paracoccaceae</taxon>
        <taxon>Paracoccus</taxon>
    </lineage>
</organism>
<gene>
    <name evidence="5" type="ORF">SAMN04489859_101361</name>
</gene>
<keyword evidence="3" id="KW-0804">Transcription</keyword>
<reference evidence="5 6" key="1">
    <citation type="submission" date="2016-10" db="EMBL/GenBank/DDBJ databases">
        <authorList>
            <person name="de Groot N.N."/>
        </authorList>
    </citation>
    <scope>NUCLEOTIDE SEQUENCE [LARGE SCALE GENOMIC DNA]</scope>
    <source>
        <strain evidence="5 6">DSM 8512</strain>
    </source>
</reference>
<dbReference type="Pfam" id="PF12833">
    <property type="entry name" value="HTH_18"/>
    <property type="match status" value="1"/>
</dbReference>
<proteinExistence type="predicted"/>
<dbReference type="AlphaFoldDB" id="A0A1H8IPZ0"/>
<keyword evidence="6" id="KW-1185">Reference proteome</keyword>
<dbReference type="InterPro" id="IPR050204">
    <property type="entry name" value="AraC_XylS_family_regulators"/>
</dbReference>
<dbReference type="Proteomes" id="UP000199054">
    <property type="component" value="Unassembled WGS sequence"/>
</dbReference>
<dbReference type="PANTHER" id="PTHR46796">
    <property type="entry name" value="HTH-TYPE TRANSCRIPTIONAL ACTIVATOR RHAS-RELATED"/>
    <property type="match status" value="1"/>
</dbReference>